<evidence type="ECO:0000313" key="1">
    <source>
        <dbReference type="EMBL" id="KAJ6969171.1"/>
    </source>
</evidence>
<dbReference type="EMBL" id="JAQIZT010000016">
    <property type="protein sequence ID" value="KAJ6969171.1"/>
    <property type="molecule type" value="Genomic_DNA"/>
</dbReference>
<accession>A0AAD6PVK4</accession>
<evidence type="ECO:0000313" key="2">
    <source>
        <dbReference type="Proteomes" id="UP001164929"/>
    </source>
</evidence>
<organism evidence="1 2">
    <name type="scientific">Populus alba x Populus x berolinensis</name>
    <dbReference type="NCBI Taxonomy" id="444605"/>
    <lineage>
        <taxon>Eukaryota</taxon>
        <taxon>Viridiplantae</taxon>
        <taxon>Streptophyta</taxon>
        <taxon>Embryophyta</taxon>
        <taxon>Tracheophyta</taxon>
        <taxon>Spermatophyta</taxon>
        <taxon>Magnoliopsida</taxon>
        <taxon>eudicotyledons</taxon>
        <taxon>Gunneridae</taxon>
        <taxon>Pentapetalae</taxon>
        <taxon>rosids</taxon>
        <taxon>fabids</taxon>
        <taxon>Malpighiales</taxon>
        <taxon>Salicaceae</taxon>
        <taxon>Saliceae</taxon>
        <taxon>Populus</taxon>
    </lineage>
</organism>
<gene>
    <name evidence="1" type="ORF">NC653_036975</name>
</gene>
<sequence>METCLLPFHNPYSRLAICENRVEYSQVAEKALELKAGPLHPRRHDLTKLKKLLLMELAKMDTRIRRN</sequence>
<dbReference type="Proteomes" id="UP001164929">
    <property type="component" value="Chromosome 16"/>
</dbReference>
<name>A0AAD6PVK4_9ROSI</name>
<protein>
    <submittedName>
        <fullName evidence="1">Uncharacterized protein</fullName>
    </submittedName>
</protein>
<dbReference type="AlphaFoldDB" id="A0AAD6PVK4"/>
<comment type="caution">
    <text evidence="1">The sequence shown here is derived from an EMBL/GenBank/DDBJ whole genome shotgun (WGS) entry which is preliminary data.</text>
</comment>
<reference evidence="1 2" key="1">
    <citation type="journal article" date="2023" name="Mol. Ecol. Resour.">
        <title>Chromosome-level genome assembly of a triploid poplar Populus alba 'Berolinensis'.</title>
        <authorList>
            <person name="Chen S."/>
            <person name="Yu Y."/>
            <person name="Wang X."/>
            <person name="Wang S."/>
            <person name="Zhang T."/>
            <person name="Zhou Y."/>
            <person name="He R."/>
            <person name="Meng N."/>
            <person name="Wang Y."/>
            <person name="Liu W."/>
            <person name="Liu Z."/>
            <person name="Liu J."/>
            <person name="Guo Q."/>
            <person name="Huang H."/>
            <person name="Sederoff R.R."/>
            <person name="Wang G."/>
            <person name="Qu G."/>
            <person name="Chen S."/>
        </authorList>
    </citation>
    <scope>NUCLEOTIDE SEQUENCE [LARGE SCALE GENOMIC DNA]</scope>
    <source>
        <strain evidence="1">SC-2020</strain>
    </source>
</reference>
<keyword evidence="2" id="KW-1185">Reference proteome</keyword>
<proteinExistence type="predicted"/>